<accession>A0A5E7GL90</accession>
<proteinExistence type="predicted"/>
<reference evidence="1 2" key="1">
    <citation type="submission" date="2019-09" db="EMBL/GenBank/DDBJ databases">
        <authorList>
            <person name="Chandra G."/>
            <person name="Truman W A."/>
        </authorList>
    </citation>
    <scope>NUCLEOTIDE SEQUENCE [LARGE SCALE GENOMIC DNA]</scope>
    <source>
        <strain evidence="1">PS847</strain>
    </source>
</reference>
<sequence>MFLHGLTYFLISGPGQFDVSNFRFTCGFVHGVKHIDCFRSIDYIKHAKRP</sequence>
<evidence type="ECO:0000313" key="1">
    <source>
        <dbReference type="EMBL" id="VVO52234.1"/>
    </source>
</evidence>
<protein>
    <submittedName>
        <fullName evidence="1">Uncharacterized protein</fullName>
    </submittedName>
</protein>
<name>A0A5E7GL90_PSEFL</name>
<dbReference type="EMBL" id="CABVIC010000001">
    <property type="protein sequence ID" value="VVO52234.1"/>
    <property type="molecule type" value="Genomic_DNA"/>
</dbReference>
<gene>
    <name evidence="1" type="ORF">PS847_00345</name>
</gene>
<dbReference type="Proteomes" id="UP000326067">
    <property type="component" value="Unassembled WGS sequence"/>
</dbReference>
<organism evidence="1 2">
    <name type="scientific">Pseudomonas fluorescens</name>
    <dbReference type="NCBI Taxonomy" id="294"/>
    <lineage>
        <taxon>Bacteria</taxon>
        <taxon>Pseudomonadati</taxon>
        <taxon>Pseudomonadota</taxon>
        <taxon>Gammaproteobacteria</taxon>
        <taxon>Pseudomonadales</taxon>
        <taxon>Pseudomonadaceae</taxon>
        <taxon>Pseudomonas</taxon>
    </lineage>
</organism>
<dbReference type="AlphaFoldDB" id="A0A5E7GL90"/>
<evidence type="ECO:0000313" key="2">
    <source>
        <dbReference type="Proteomes" id="UP000326067"/>
    </source>
</evidence>